<dbReference type="Proteomes" id="UP000244913">
    <property type="component" value="Unassembled WGS sequence"/>
</dbReference>
<dbReference type="AlphaFoldDB" id="A0A2T9JM61"/>
<dbReference type="PANTHER" id="PTHR46796">
    <property type="entry name" value="HTH-TYPE TRANSCRIPTIONAL ACTIVATOR RHAS-RELATED"/>
    <property type="match status" value="1"/>
</dbReference>
<dbReference type="SMART" id="SM00342">
    <property type="entry name" value="HTH_ARAC"/>
    <property type="match status" value="1"/>
</dbReference>
<dbReference type="InterPro" id="IPR018060">
    <property type="entry name" value="HTH_AraC"/>
</dbReference>
<accession>A0A2T9JM61</accession>
<proteinExistence type="predicted"/>
<protein>
    <submittedName>
        <fullName evidence="5">AraC family transcriptional regulator</fullName>
    </submittedName>
</protein>
<dbReference type="GO" id="GO:0043565">
    <property type="term" value="F:sequence-specific DNA binding"/>
    <property type="evidence" value="ECO:0007669"/>
    <property type="project" value="InterPro"/>
</dbReference>
<evidence type="ECO:0000256" key="3">
    <source>
        <dbReference type="ARBA" id="ARBA00023163"/>
    </source>
</evidence>
<name>A0A2T9JM61_9CAUL</name>
<dbReference type="SUPFAM" id="SSF46689">
    <property type="entry name" value="Homeodomain-like"/>
    <property type="match status" value="2"/>
</dbReference>
<dbReference type="PROSITE" id="PS00041">
    <property type="entry name" value="HTH_ARAC_FAMILY_1"/>
    <property type="match status" value="1"/>
</dbReference>
<evidence type="ECO:0000313" key="6">
    <source>
        <dbReference type="Proteomes" id="UP000244913"/>
    </source>
</evidence>
<evidence type="ECO:0000259" key="4">
    <source>
        <dbReference type="PROSITE" id="PS01124"/>
    </source>
</evidence>
<dbReference type="PANTHER" id="PTHR46796:SF6">
    <property type="entry name" value="ARAC SUBFAMILY"/>
    <property type="match status" value="1"/>
</dbReference>
<sequence length="304" mass="33571">MTLDLDAAAPRSSAEALDQRLAGRALARGRGPAWKDLVVQLYSRDPVETGVVVPAVAEPLIVWVLSGAAVVEERELGGSWAANTVRVGDFFLTTSTTPYELRWRSTHPSEPFEVMHLYLGLEILRRAAEDVDGPGASLALREVSGERDAVLSHLLEPLRLELAQEGRPSALLVQGLAQALAVHLRRNYADRAQPARRPSALPAYRLRRVIEAMEERLAEPFSLSTLAQAAAMSPFHFSRLFKAATGLSPSRYFIRLRMARARRLLRETQASIIEIGLEVGYASPSHFAQIFRREVGVTPSDYRA</sequence>
<dbReference type="Pfam" id="PF12833">
    <property type="entry name" value="HTH_18"/>
    <property type="match status" value="1"/>
</dbReference>
<dbReference type="InterPro" id="IPR050204">
    <property type="entry name" value="AraC_XylS_family_regulators"/>
</dbReference>
<dbReference type="PROSITE" id="PS01124">
    <property type="entry name" value="HTH_ARAC_FAMILY_2"/>
    <property type="match status" value="1"/>
</dbReference>
<keyword evidence="3" id="KW-0804">Transcription</keyword>
<dbReference type="InterPro" id="IPR020449">
    <property type="entry name" value="Tscrpt_reg_AraC-type_HTH"/>
</dbReference>
<dbReference type="InterPro" id="IPR018062">
    <property type="entry name" value="HTH_AraC-typ_CS"/>
</dbReference>
<dbReference type="RefSeq" id="WP_116566243.1">
    <property type="nucleotide sequence ID" value="NZ_QDKP01000024.1"/>
</dbReference>
<keyword evidence="2" id="KW-0238">DNA-binding</keyword>
<organism evidence="5 6">
    <name type="scientific">Caulobacter radicis</name>
    <dbReference type="NCBI Taxonomy" id="2172650"/>
    <lineage>
        <taxon>Bacteria</taxon>
        <taxon>Pseudomonadati</taxon>
        <taxon>Pseudomonadota</taxon>
        <taxon>Alphaproteobacteria</taxon>
        <taxon>Caulobacterales</taxon>
        <taxon>Caulobacteraceae</taxon>
        <taxon>Caulobacter</taxon>
    </lineage>
</organism>
<comment type="caution">
    <text evidence="5">The sequence shown here is derived from an EMBL/GenBank/DDBJ whole genome shotgun (WGS) entry which is preliminary data.</text>
</comment>
<evidence type="ECO:0000256" key="2">
    <source>
        <dbReference type="ARBA" id="ARBA00023125"/>
    </source>
</evidence>
<feature type="domain" description="HTH araC/xylS-type" evidence="4">
    <location>
        <begin position="207"/>
        <end position="304"/>
    </location>
</feature>
<reference evidence="5 6" key="1">
    <citation type="submission" date="2018-04" db="EMBL/GenBank/DDBJ databases">
        <title>The genome sequence of Caulobacter sp. 736.</title>
        <authorList>
            <person name="Gao J."/>
            <person name="Sun J."/>
        </authorList>
    </citation>
    <scope>NUCLEOTIDE SEQUENCE [LARGE SCALE GENOMIC DNA]</scope>
    <source>
        <strain evidence="5 6">736</strain>
    </source>
</reference>
<dbReference type="PRINTS" id="PR00032">
    <property type="entry name" value="HTHARAC"/>
</dbReference>
<keyword evidence="1" id="KW-0805">Transcription regulation</keyword>
<dbReference type="EMBL" id="QDKP01000024">
    <property type="protein sequence ID" value="PVM84785.1"/>
    <property type="molecule type" value="Genomic_DNA"/>
</dbReference>
<evidence type="ECO:0000256" key="1">
    <source>
        <dbReference type="ARBA" id="ARBA00023015"/>
    </source>
</evidence>
<evidence type="ECO:0000313" key="5">
    <source>
        <dbReference type="EMBL" id="PVM84785.1"/>
    </source>
</evidence>
<keyword evidence="6" id="KW-1185">Reference proteome</keyword>
<dbReference type="InterPro" id="IPR009057">
    <property type="entry name" value="Homeodomain-like_sf"/>
</dbReference>
<gene>
    <name evidence="5" type="ORF">DDF65_08060</name>
</gene>
<dbReference type="GO" id="GO:0003700">
    <property type="term" value="F:DNA-binding transcription factor activity"/>
    <property type="evidence" value="ECO:0007669"/>
    <property type="project" value="InterPro"/>
</dbReference>
<dbReference type="Gene3D" id="1.10.10.60">
    <property type="entry name" value="Homeodomain-like"/>
    <property type="match status" value="2"/>
</dbReference>